<dbReference type="Proteomes" id="UP000290204">
    <property type="component" value="Unassembled WGS sequence"/>
</dbReference>
<reference evidence="10 11" key="1">
    <citation type="submission" date="2019-01" db="EMBL/GenBank/DDBJ databases">
        <title>Lacibacter sp. strain TTM-7.</title>
        <authorList>
            <person name="Chen W.-M."/>
        </authorList>
    </citation>
    <scope>NUCLEOTIDE SEQUENCE [LARGE SCALE GENOMIC DNA]</scope>
    <source>
        <strain evidence="10 11">TTM-7</strain>
    </source>
</reference>
<dbReference type="GO" id="GO:0005886">
    <property type="term" value="C:plasma membrane"/>
    <property type="evidence" value="ECO:0007669"/>
    <property type="project" value="UniProtKB-SubCell"/>
</dbReference>
<keyword evidence="7 8" id="KW-0472">Membrane</keyword>
<feature type="transmembrane region" description="Helical" evidence="8">
    <location>
        <begin position="12"/>
        <end position="31"/>
    </location>
</feature>
<organism evidence="10 11">
    <name type="scientific">Lacibacter luteus</name>
    <dbReference type="NCBI Taxonomy" id="2508719"/>
    <lineage>
        <taxon>Bacteria</taxon>
        <taxon>Pseudomonadati</taxon>
        <taxon>Bacteroidota</taxon>
        <taxon>Chitinophagia</taxon>
        <taxon>Chitinophagales</taxon>
        <taxon>Chitinophagaceae</taxon>
        <taxon>Lacibacter</taxon>
    </lineage>
</organism>
<feature type="transmembrane region" description="Helical" evidence="8">
    <location>
        <begin position="377"/>
        <end position="398"/>
    </location>
</feature>
<dbReference type="AlphaFoldDB" id="A0A4Q1CJR2"/>
<comment type="subcellular location">
    <subcellularLocation>
        <location evidence="1">Cell membrane</location>
        <topology evidence="1">Multi-pass membrane protein</topology>
    </subcellularLocation>
</comment>
<dbReference type="EMBL" id="SDHW01000002">
    <property type="protein sequence ID" value="RXK60617.1"/>
    <property type="molecule type" value="Genomic_DNA"/>
</dbReference>
<dbReference type="GO" id="GO:0006813">
    <property type="term" value="P:potassium ion transport"/>
    <property type="evidence" value="ECO:0007669"/>
    <property type="project" value="InterPro"/>
</dbReference>
<feature type="domain" description="RCK C-terminal" evidence="9">
    <location>
        <begin position="282"/>
        <end position="367"/>
    </location>
</feature>
<name>A0A4Q1CJR2_9BACT</name>
<dbReference type="Gene3D" id="3.30.70.1450">
    <property type="entry name" value="Regulator of K+ conductance, C-terminal domain"/>
    <property type="match status" value="2"/>
</dbReference>
<keyword evidence="4" id="KW-1003">Cell membrane</keyword>
<dbReference type="Pfam" id="PF06826">
    <property type="entry name" value="Asp-Al_Ex"/>
    <property type="match status" value="2"/>
</dbReference>
<evidence type="ECO:0000256" key="3">
    <source>
        <dbReference type="ARBA" id="ARBA00022448"/>
    </source>
</evidence>
<dbReference type="Pfam" id="PF02080">
    <property type="entry name" value="TrkA_C"/>
    <property type="match status" value="2"/>
</dbReference>
<dbReference type="NCBIfam" id="TIGR01625">
    <property type="entry name" value="YidE_YbjL_dupl"/>
    <property type="match status" value="2"/>
</dbReference>
<feature type="domain" description="RCK C-terminal" evidence="9">
    <location>
        <begin position="198"/>
        <end position="281"/>
    </location>
</feature>
<evidence type="ECO:0000313" key="10">
    <source>
        <dbReference type="EMBL" id="RXK60617.1"/>
    </source>
</evidence>
<keyword evidence="11" id="KW-1185">Reference proteome</keyword>
<sequence length="555" mass="60344">MNWFIKLLLEESIPQTVIIFGVVIAIGTWLGRVKIFGISLGVTWILFMGLAISYAGIHVNKETEHFLKEFGLILFVYSIGLQVGPGFFSSLKKNAAVTNGLAAMVVLLGVLTVVGFYFLLGQPITTLTGVMSGAVTNTPGLGAAQAAAKDLHLPADTTSFITLAYAVVYPFGVFGIIAAILILKAFFRVNLDKERELHRKLDVLKSNKPVSIHLVMQNKQLVGKPLRNVFELLKEPVVVSRLYHQGKVITPTPQTHLAEDDVLLIVAHKDQLQVLKTIIGEESDMNLKELPKSELISRIIIVTQSEVTHRRLGDIAALHQHDFTLTRLSRAGVEMVPHGDIVLQLGDQVKVVGTEEGIDLVTKTVGNQLKRLDVPDLAPIFIGIVAGVVLGSVPMFFFNMPVPVKIGLAGGPLIIALLLSRYGGKFYLNQYTTYSANLMLRELGISLFLASVGLSSGANLQTALSGNNAWLWIVMGLTITIVPLLIVGMIAHYVFRKTFFEVCGLLSGASTDPPALAFSTQLAKNEVASVTYATVYPLTMILRIIAAQLLILFLS</sequence>
<evidence type="ECO:0000256" key="5">
    <source>
        <dbReference type="ARBA" id="ARBA00022692"/>
    </source>
</evidence>
<dbReference type="InterPro" id="IPR050144">
    <property type="entry name" value="AAE_transporter"/>
</dbReference>
<protein>
    <submittedName>
        <fullName evidence="10">Putative transporter</fullName>
    </submittedName>
</protein>
<evidence type="ECO:0000256" key="7">
    <source>
        <dbReference type="ARBA" id="ARBA00023136"/>
    </source>
</evidence>
<dbReference type="GO" id="GO:0008324">
    <property type="term" value="F:monoatomic cation transmembrane transporter activity"/>
    <property type="evidence" value="ECO:0007669"/>
    <property type="project" value="InterPro"/>
</dbReference>
<dbReference type="InterPro" id="IPR036721">
    <property type="entry name" value="RCK_C_sf"/>
</dbReference>
<dbReference type="PROSITE" id="PS51202">
    <property type="entry name" value="RCK_C"/>
    <property type="match status" value="2"/>
</dbReference>
<keyword evidence="5 8" id="KW-0812">Transmembrane</keyword>
<evidence type="ECO:0000256" key="6">
    <source>
        <dbReference type="ARBA" id="ARBA00022989"/>
    </source>
</evidence>
<evidence type="ECO:0000256" key="2">
    <source>
        <dbReference type="ARBA" id="ARBA00009854"/>
    </source>
</evidence>
<evidence type="ECO:0000256" key="8">
    <source>
        <dbReference type="SAM" id="Phobius"/>
    </source>
</evidence>
<proteinExistence type="inferred from homology"/>
<feature type="transmembrane region" description="Helical" evidence="8">
    <location>
        <begin position="443"/>
        <end position="464"/>
    </location>
</feature>
<evidence type="ECO:0000256" key="4">
    <source>
        <dbReference type="ARBA" id="ARBA00022475"/>
    </source>
</evidence>
<dbReference type="SUPFAM" id="SSF116726">
    <property type="entry name" value="TrkA C-terminal domain-like"/>
    <property type="match status" value="2"/>
</dbReference>
<evidence type="ECO:0000256" key="1">
    <source>
        <dbReference type="ARBA" id="ARBA00004651"/>
    </source>
</evidence>
<dbReference type="InterPro" id="IPR006037">
    <property type="entry name" value="RCK_C"/>
</dbReference>
<evidence type="ECO:0000259" key="9">
    <source>
        <dbReference type="PROSITE" id="PS51202"/>
    </source>
</evidence>
<dbReference type="RefSeq" id="WP_129130578.1">
    <property type="nucleotide sequence ID" value="NZ_SDHW01000002.1"/>
</dbReference>
<dbReference type="PANTHER" id="PTHR30445">
    <property type="entry name" value="K(+)_H(+) ANTIPORTER SUBUNIT KHTT"/>
    <property type="match status" value="1"/>
</dbReference>
<feature type="transmembrane region" description="Helical" evidence="8">
    <location>
        <begin position="470"/>
        <end position="495"/>
    </location>
</feature>
<keyword evidence="6 8" id="KW-1133">Transmembrane helix</keyword>
<feature type="transmembrane region" description="Helical" evidence="8">
    <location>
        <begin position="100"/>
        <end position="120"/>
    </location>
</feature>
<gene>
    <name evidence="10" type="ORF">ESA94_09140</name>
</gene>
<dbReference type="OrthoDB" id="9155749at2"/>
<feature type="transmembrane region" description="Helical" evidence="8">
    <location>
        <begin position="404"/>
        <end position="422"/>
    </location>
</feature>
<dbReference type="NCBIfam" id="NF003007">
    <property type="entry name" value="PRK03818.1"/>
    <property type="match status" value="1"/>
</dbReference>
<feature type="transmembrane region" description="Helical" evidence="8">
    <location>
        <begin position="38"/>
        <end position="58"/>
    </location>
</feature>
<keyword evidence="3" id="KW-0813">Transport</keyword>
<dbReference type="PANTHER" id="PTHR30445:SF3">
    <property type="entry name" value="TRANSPORT PROTEIN YIDE-RELATED"/>
    <property type="match status" value="1"/>
</dbReference>
<feature type="transmembrane region" description="Helical" evidence="8">
    <location>
        <begin position="163"/>
        <end position="187"/>
    </location>
</feature>
<accession>A0A4Q1CJR2</accession>
<comment type="similarity">
    <text evidence="2">Belongs to the AAE transporter (TC 2.A.81) family.</text>
</comment>
<feature type="transmembrane region" description="Helical" evidence="8">
    <location>
        <begin position="535"/>
        <end position="554"/>
    </location>
</feature>
<comment type="caution">
    <text evidence="10">The sequence shown here is derived from an EMBL/GenBank/DDBJ whole genome shotgun (WGS) entry which is preliminary data.</text>
</comment>
<feature type="transmembrane region" description="Helical" evidence="8">
    <location>
        <begin position="70"/>
        <end position="88"/>
    </location>
</feature>
<evidence type="ECO:0000313" key="11">
    <source>
        <dbReference type="Proteomes" id="UP000290204"/>
    </source>
</evidence>
<dbReference type="InterPro" id="IPR006512">
    <property type="entry name" value="YidE_YbjL"/>
</dbReference>